<evidence type="ECO:0000256" key="3">
    <source>
        <dbReference type="ARBA" id="ARBA00023015"/>
    </source>
</evidence>
<dbReference type="PROSITE" id="PS50048">
    <property type="entry name" value="ZN2_CY6_FUNGAL_2"/>
    <property type="match status" value="1"/>
</dbReference>
<dbReference type="GO" id="GO:0003677">
    <property type="term" value="F:DNA binding"/>
    <property type="evidence" value="ECO:0007669"/>
    <property type="project" value="InterPro"/>
</dbReference>
<comment type="caution">
    <text evidence="8">The sequence shown here is derived from an EMBL/GenBank/DDBJ whole genome shotgun (WGS) entry which is preliminary data.</text>
</comment>
<dbReference type="GO" id="GO:0005634">
    <property type="term" value="C:nucleus"/>
    <property type="evidence" value="ECO:0007669"/>
    <property type="project" value="UniProtKB-SubCell"/>
</dbReference>
<protein>
    <submittedName>
        <fullName evidence="8">Fungal specific transcription factor domain-containing protein</fullName>
    </submittedName>
</protein>
<evidence type="ECO:0000256" key="5">
    <source>
        <dbReference type="ARBA" id="ARBA00023242"/>
    </source>
</evidence>
<dbReference type="PROSITE" id="PS00463">
    <property type="entry name" value="ZN2_CY6_FUNGAL_1"/>
    <property type="match status" value="1"/>
</dbReference>
<reference evidence="8" key="1">
    <citation type="journal article" date="2020" name="Phytopathology">
        <title>Genome Sequence Resources of Colletotrichum truncatum, C. plurivorum, C. musicola, and C. sojae: Four Species Pathogenic to Soybean (Glycine max).</title>
        <authorList>
            <person name="Rogerio F."/>
            <person name="Boufleur T.R."/>
            <person name="Ciampi-Guillardi M."/>
            <person name="Sukno S.A."/>
            <person name="Thon M.R."/>
            <person name="Massola Junior N.S."/>
            <person name="Baroncelli R."/>
        </authorList>
    </citation>
    <scope>NUCLEOTIDE SEQUENCE</scope>
    <source>
        <strain evidence="8">LFN0074</strain>
    </source>
</reference>
<proteinExistence type="predicted"/>
<gene>
    <name evidence="8" type="ORF">CMUS01_09896</name>
</gene>
<dbReference type="GO" id="GO:0008270">
    <property type="term" value="F:zinc ion binding"/>
    <property type="evidence" value="ECO:0007669"/>
    <property type="project" value="InterPro"/>
</dbReference>
<evidence type="ECO:0000256" key="2">
    <source>
        <dbReference type="ARBA" id="ARBA00022723"/>
    </source>
</evidence>
<evidence type="ECO:0000256" key="6">
    <source>
        <dbReference type="SAM" id="MobiDB-lite"/>
    </source>
</evidence>
<dbReference type="PANTHER" id="PTHR47338:SF20">
    <property type="entry name" value="ZN(II)2CYS6 TRANSCRIPTION FACTOR (EUROFUNG)"/>
    <property type="match status" value="1"/>
</dbReference>
<dbReference type="CDD" id="cd12148">
    <property type="entry name" value="fungal_TF_MHR"/>
    <property type="match status" value="1"/>
</dbReference>
<keyword evidence="2" id="KW-0479">Metal-binding</keyword>
<dbReference type="SMART" id="SM00066">
    <property type="entry name" value="GAL4"/>
    <property type="match status" value="1"/>
</dbReference>
<dbReference type="OrthoDB" id="3862662at2759"/>
<dbReference type="InterPro" id="IPR001138">
    <property type="entry name" value="Zn2Cys6_DnaBD"/>
</dbReference>
<evidence type="ECO:0000256" key="1">
    <source>
        <dbReference type="ARBA" id="ARBA00004123"/>
    </source>
</evidence>
<accession>A0A8H6K588</accession>
<dbReference type="Proteomes" id="UP000639643">
    <property type="component" value="Unassembled WGS sequence"/>
</dbReference>
<keyword evidence="4" id="KW-0804">Transcription</keyword>
<feature type="compositionally biased region" description="Pro residues" evidence="6">
    <location>
        <begin position="95"/>
        <end position="109"/>
    </location>
</feature>
<evidence type="ECO:0000313" key="9">
    <source>
        <dbReference type="Proteomes" id="UP000639643"/>
    </source>
</evidence>
<dbReference type="Pfam" id="PF00172">
    <property type="entry name" value="Zn_clus"/>
    <property type="match status" value="1"/>
</dbReference>
<dbReference type="GO" id="GO:0000981">
    <property type="term" value="F:DNA-binding transcription factor activity, RNA polymerase II-specific"/>
    <property type="evidence" value="ECO:0007669"/>
    <property type="project" value="InterPro"/>
</dbReference>
<name>A0A8H6K588_9PEZI</name>
<keyword evidence="3" id="KW-0805">Transcription regulation</keyword>
<organism evidence="8 9">
    <name type="scientific">Colletotrichum musicola</name>
    <dbReference type="NCBI Taxonomy" id="2175873"/>
    <lineage>
        <taxon>Eukaryota</taxon>
        <taxon>Fungi</taxon>
        <taxon>Dikarya</taxon>
        <taxon>Ascomycota</taxon>
        <taxon>Pezizomycotina</taxon>
        <taxon>Sordariomycetes</taxon>
        <taxon>Hypocreomycetidae</taxon>
        <taxon>Glomerellales</taxon>
        <taxon>Glomerellaceae</taxon>
        <taxon>Colletotrichum</taxon>
        <taxon>Colletotrichum orchidearum species complex</taxon>
    </lineage>
</organism>
<keyword evidence="9" id="KW-1185">Reference proteome</keyword>
<dbReference type="InterPro" id="IPR050815">
    <property type="entry name" value="TF_fung"/>
</dbReference>
<feature type="region of interest" description="Disordered" evidence="6">
    <location>
        <begin position="82"/>
        <end position="136"/>
    </location>
</feature>
<dbReference type="GO" id="GO:0006351">
    <property type="term" value="P:DNA-templated transcription"/>
    <property type="evidence" value="ECO:0007669"/>
    <property type="project" value="InterPro"/>
</dbReference>
<evidence type="ECO:0000259" key="7">
    <source>
        <dbReference type="PROSITE" id="PS50048"/>
    </source>
</evidence>
<dbReference type="InterPro" id="IPR036864">
    <property type="entry name" value="Zn2-C6_fun-type_DNA-bd_sf"/>
</dbReference>
<dbReference type="SUPFAM" id="SSF57701">
    <property type="entry name" value="Zn2/Cys6 DNA-binding domain"/>
    <property type="match status" value="1"/>
</dbReference>
<evidence type="ECO:0000256" key="4">
    <source>
        <dbReference type="ARBA" id="ARBA00023163"/>
    </source>
</evidence>
<keyword evidence="5" id="KW-0539">Nucleus</keyword>
<feature type="domain" description="Zn(2)-C6 fungal-type" evidence="7">
    <location>
        <begin position="21"/>
        <end position="51"/>
    </location>
</feature>
<dbReference type="CDD" id="cd00067">
    <property type="entry name" value="GAL4"/>
    <property type="match status" value="1"/>
</dbReference>
<dbReference type="Gene3D" id="4.10.240.10">
    <property type="entry name" value="Zn(2)-C6 fungal-type DNA-binding domain"/>
    <property type="match status" value="1"/>
</dbReference>
<dbReference type="InterPro" id="IPR007219">
    <property type="entry name" value="XnlR_reg_dom"/>
</dbReference>
<dbReference type="Pfam" id="PF04082">
    <property type="entry name" value="Fungal_trans"/>
    <property type="match status" value="1"/>
</dbReference>
<evidence type="ECO:0000313" key="8">
    <source>
        <dbReference type="EMBL" id="KAF6825282.1"/>
    </source>
</evidence>
<sequence>MTHLLLTPRDRFASGAKAAQACGSCKRQKRKCDKALPACGLCSRMDRHCDYAEPQLPAPTADDFAALQLKLLELESRLNGAGAVPASSASGSSPGPAPVPAPDLGPGPLHPGTGNGNGIDPGLVNDNPPAAPAYTPLEPLWEQPQTATQFPPDVFLDISTFESMNQPAHRPFVEIPAEVLQHLGDDAQVQRFVTTYFATIHPWLPIVSKKRMNMGVALSQGGPDLAMLFLAMRLVTSTPAAGVGVGVAQSPLYRAAKRFASLLEHGGASSLMALQSMALIAYFEYGHAIYPAAWITIGSCVRYAEFLGLPDFHEGNVLLSSATTWTEAEERKRTWWGILILDRFICIGNKKRYISPDPEANETFPSDDDSWDQGRVDRAIHHPVSSPVSTKLTPFSALCRAALQAGKVTTHVREASTRNRNKSTGPSEFRIHEAIFLSLTLTSAVASLPKDLPFLAPRCVAFSALILLHDHYCCPGNQAGHQRDSPEAEHQLRSIEELRVLCCTISGLADEILAFDLAVEGDAGADVGVISPLVLDALYGAANTLAWLVRENGSQESVEAFGSIKRCLEKLGERWRLAGEYVRMLEQQHLAYMMQDQGYSTIRMR</sequence>
<dbReference type="PANTHER" id="PTHR47338">
    <property type="entry name" value="ZN(II)2CYS6 TRANSCRIPTION FACTOR (EUROFUNG)-RELATED"/>
    <property type="match status" value="1"/>
</dbReference>
<feature type="compositionally biased region" description="Low complexity" evidence="6">
    <location>
        <begin position="82"/>
        <end position="94"/>
    </location>
</feature>
<dbReference type="SMART" id="SM00906">
    <property type="entry name" value="Fungal_trans"/>
    <property type="match status" value="1"/>
</dbReference>
<dbReference type="AlphaFoldDB" id="A0A8H6K588"/>
<dbReference type="EMBL" id="WIGM01000436">
    <property type="protein sequence ID" value="KAF6825282.1"/>
    <property type="molecule type" value="Genomic_DNA"/>
</dbReference>
<comment type="subcellular location">
    <subcellularLocation>
        <location evidence="1">Nucleus</location>
    </subcellularLocation>
</comment>